<evidence type="ECO:0000313" key="9">
    <source>
        <dbReference type="Proteomes" id="UP000886724"/>
    </source>
</evidence>
<dbReference type="Proteomes" id="UP000886724">
    <property type="component" value="Unassembled WGS sequence"/>
</dbReference>
<feature type="transmembrane region" description="Helical" evidence="6">
    <location>
        <begin position="163"/>
        <end position="184"/>
    </location>
</feature>
<dbReference type="InterPro" id="IPR003838">
    <property type="entry name" value="ABC3_permease_C"/>
</dbReference>
<feature type="transmembrane region" description="Helical" evidence="6">
    <location>
        <begin position="58"/>
        <end position="84"/>
    </location>
</feature>
<dbReference type="PANTHER" id="PTHR46795:SF3">
    <property type="entry name" value="ABC TRANSPORTER PERMEASE"/>
    <property type="match status" value="1"/>
</dbReference>
<feature type="transmembrane region" description="Helical" evidence="6">
    <location>
        <begin position="105"/>
        <end position="131"/>
    </location>
</feature>
<dbReference type="EMBL" id="DXET01000132">
    <property type="protein sequence ID" value="HIX81462.1"/>
    <property type="molecule type" value="Genomic_DNA"/>
</dbReference>
<protein>
    <submittedName>
        <fullName evidence="8">ABC transporter permease</fullName>
    </submittedName>
</protein>
<keyword evidence="4 6" id="KW-1133">Transmembrane helix</keyword>
<name>A0A9D2BN06_9FIRM</name>
<proteinExistence type="inferred from homology"/>
<dbReference type="InterPro" id="IPR052536">
    <property type="entry name" value="ABC-4_Integral_Memb_Prot"/>
</dbReference>
<keyword evidence="5 6" id="KW-0472">Membrane</keyword>
<dbReference type="GO" id="GO:0055085">
    <property type="term" value="P:transmembrane transport"/>
    <property type="evidence" value="ECO:0007669"/>
    <property type="project" value="UniProtKB-UniRule"/>
</dbReference>
<evidence type="ECO:0000256" key="1">
    <source>
        <dbReference type="ARBA" id="ARBA00004651"/>
    </source>
</evidence>
<sequence>MNLFNIAFRNIKKSIRDYSIYFITLVIAIAIFYLFNSIDSQTAMLKLNESTKEIVQTLIDLLSYVSVFVAIVLGFLIVYANNFIIKRRKKEIGVYLTLGMSNFRVSMILVLETMMVGIISLIVGTILGIGLSQLVSVFTAKLFEADMTSFAFVFSADALVKTIINFGVIYFIVMIFNVISLNRFKLIDLLYAKSKNEKIKIKNSWLIFFLFIISLVLIGYAYSLLYDNALLNGGQDFIVMLISGALGTFLFFLSVSGFLLKVVSLSKRLYYRGLNIFILKQVNNKINTHVVSTTVISLMLLLTIGILSSSLSLANAMNASFRNNTPYDYSAIGFENNEVLNLRQEAAYKDIISEDYLFNYVYFDDLSMGDFIYEGNELYDEMDLLFQTKMPAIKESDYNKLMEMANNEKQKVNLADNRYILVATMPMSLDYYNEFLSNDGIIEIGTTSLTCQENRAIETSITNSNGNEGFIVVSDDFANKYGQVDPNSNLVGNYSGNKEASEDKFMELLQKYNDPETRIIADTKIELSATGVGTSAMFTFLGLYLGIVFAIASGTVLAIEQLSEASDNKERYRIINQLGASKKMANRSLLVQIGIMFIFPLTVALVHSFVALNEINYLISSIVNINIADNIIITTLFIVIAYGGYYLATYLASNRIINE</sequence>
<organism evidence="8 9">
    <name type="scientific">Candidatus Erysipelatoclostridium merdavium</name>
    <dbReference type="NCBI Taxonomy" id="2838566"/>
    <lineage>
        <taxon>Bacteria</taxon>
        <taxon>Bacillati</taxon>
        <taxon>Bacillota</taxon>
        <taxon>Erysipelotrichia</taxon>
        <taxon>Erysipelotrichales</taxon>
        <taxon>Erysipelotrichales incertae sedis</taxon>
    </lineage>
</organism>
<feature type="transmembrane region" description="Helical" evidence="6">
    <location>
        <begin position="631"/>
        <end position="652"/>
    </location>
</feature>
<dbReference type="Pfam" id="PF02687">
    <property type="entry name" value="FtsX"/>
    <property type="match status" value="1"/>
</dbReference>
<evidence type="ECO:0000259" key="7">
    <source>
        <dbReference type="Pfam" id="PF02687"/>
    </source>
</evidence>
<comment type="similarity">
    <text evidence="6">Belongs to the ABC-4 integral membrane protein family.</text>
</comment>
<dbReference type="GO" id="GO:0005886">
    <property type="term" value="C:plasma membrane"/>
    <property type="evidence" value="ECO:0007669"/>
    <property type="project" value="UniProtKB-SubCell"/>
</dbReference>
<evidence type="ECO:0000313" key="8">
    <source>
        <dbReference type="EMBL" id="HIX81462.1"/>
    </source>
</evidence>
<dbReference type="PANTHER" id="PTHR46795">
    <property type="entry name" value="ABC TRANSPORTER PERMEASE-RELATED-RELATED"/>
    <property type="match status" value="1"/>
</dbReference>
<accession>A0A9D2BN06</accession>
<feature type="transmembrane region" description="Helical" evidence="6">
    <location>
        <begin position="290"/>
        <end position="314"/>
    </location>
</feature>
<evidence type="ECO:0000256" key="4">
    <source>
        <dbReference type="ARBA" id="ARBA00022989"/>
    </source>
</evidence>
<feature type="transmembrane region" description="Helical" evidence="6">
    <location>
        <begin position="589"/>
        <end position="611"/>
    </location>
</feature>
<keyword evidence="3 6" id="KW-0812">Transmembrane</keyword>
<dbReference type="AlphaFoldDB" id="A0A9D2BN06"/>
<feature type="transmembrane region" description="Helical" evidence="6">
    <location>
        <begin position="536"/>
        <end position="559"/>
    </location>
</feature>
<gene>
    <name evidence="8" type="ORF">H9980_05755</name>
</gene>
<keyword evidence="2 6" id="KW-1003">Cell membrane</keyword>
<dbReference type="InterPro" id="IPR027022">
    <property type="entry name" value="ABC_permease_BceB-typ"/>
</dbReference>
<reference evidence="8" key="2">
    <citation type="submission" date="2021-04" db="EMBL/GenBank/DDBJ databases">
        <authorList>
            <person name="Gilroy R."/>
        </authorList>
    </citation>
    <scope>NUCLEOTIDE SEQUENCE</scope>
    <source>
        <strain evidence="8">ChiGjej1B1-14440</strain>
    </source>
</reference>
<comment type="caution">
    <text evidence="8">The sequence shown here is derived from an EMBL/GenBank/DDBJ whole genome shotgun (WGS) entry which is preliminary data.</text>
</comment>
<reference evidence="8" key="1">
    <citation type="journal article" date="2021" name="PeerJ">
        <title>Extensive microbial diversity within the chicken gut microbiome revealed by metagenomics and culture.</title>
        <authorList>
            <person name="Gilroy R."/>
            <person name="Ravi A."/>
            <person name="Getino M."/>
            <person name="Pursley I."/>
            <person name="Horton D.L."/>
            <person name="Alikhan N.F."/>
            <person name="Baker D."/>
            <person name="Gharbi K."/>
            <person name="Hall N."/>
            <person name="Watson M."/>
            <person name="Adriaenssens E.M."/>
            <person name="Foster-Nyarko E."/>
            <person name="Jarju S."/>
            <person name="Secka A."/>
            <person name="Antonio M."/>
            <person name="Oren A."/>
            <person name="Chaudhuri R.R."/>
            <person name="La Ragione R."/>
            <person name="Hildebrand F."/>
            <person name="Pallen M.J."/>
        </authorList>
    </citation>
    <scope>NUCLEOTIDE SEQUENCE</scope>
    <source>
        <strain evidence="8">ChiGjej1B1-14440</strain>
    </source>
</reference>
<feature type="transmembrane region" description="Helical" evidence="6">
    <location>
        <begin position="205"/>
        <end position="225"/>
    </location>
</feature>
<feature type="transmembrane region" description="Helical" evidence="6">
    <location>
        <begin position="237"/>
        <end position="260"/>
    </location>
</feature>
<evidence type="ECO:0000256" key="3">
    <source>
        <dbReference type="ARBA" id="ARBA00022692"/>
    </source>
</evidence>
<dbReference type="PIRSF" id="PIRSF018968">
    <property type="entry name" value="ABC_permease_BceB"/>
    <property type="match status" value="1"/>
</dbReference>
<evidence type="ECO:0000256" key="2">
    <source>
        <dbReference type="ARBA" id="ARBA00022475"/>
    </source>
</evidence>
<feature type="domain" description="ABC3 transporter permease C-terminal" evidence="7">
    <location>
        <begin position="65"/>
        <end position="184"/>
    </location>
</feature>
<evidence type="ECO:0000256" key="6">
    <source>
        <dbReference type="PIRNR" id="PIRNR018968"/>
    </source>
</evidence>
<feature type="transmembrane region" description="Helical" evidence="6">
    <location>
        <begin position="20"/>
        <end position="38"/>
    </location>
</feature>
<keyword evidence="6" id="KW-0813">Transport</keyword>
<comment type="subcellular location">
    <subcellularLocation>
        <location evidence="1 6">Cell membrane</location>
        <topology evidence="1 6">Multi-pass membrane protein</topology>
    </subcellularLocation>
</comment>
<evidence type="ECO:0000256" key="5">
    <source>
        <dbReference type="ARBA" id="ARBA00023136"/>
    </source>
</evidence>